<protein>
    <submittedName>
        <fullName evidence="2">Jg2143 protein</fullName>
    </submittedName>
</protein>
<name>A0A8S4RYA1_9NEOP</name>
<evidence type="ECO:0000313" key="3">
    <source>
        <dbReference type="Proteomes" id="UP000838756"/>
    </source>
</evidence>
<dbReference type="EMBL" id="CAKXAJ010025624">
    <property type="protein sequence ID" value="CAH2242104.1"/>
    <property type="molecule type" value="Genomic_DNA"/>
</dbReference>
<keyword evidence="3" id="KW-1185">Reference proteome</keyword>
<feature type="compositionally biased region" description="Polar residues" evidence="1">
    <location>
        <begin position="78"/>
        <end position="91"/>
    </location>
</feature>
<sequence>MPRRDHLTHPAASSYLYRLSVQPAGGYPKLRPPPILSTTDITRHCHFSLNILLAILVPIVELDTKLIPLNKPDFAESTTFRDLQTKTSQIPRPSFPEPQYA</sequence>
<dbReference type="Proteomes" id="UP000838756">
    <property type="component" value="Unassembled WGS sequence"/>
</dbReference>
<gene>
    <name evidence="2" type="primary">jg2143</name>
    <name evidence="2" type="ORF">PAEG_LOCUS18461</name>
</gene>
<reference evidence="2" key="1">
    <citation type="submission" date="2022-03" db="EMBL/GenBank/DDBJ databases">
        <authorList>
            <person name="Lindestad O."/>
        </authorList>
    </citation>
    <scope>NUCLEOTIDE SEQUENCE</scope>
</reference>
<proteinExistence type="predicted"/>
<dbReference type="AlphaFoldDB" id="A0A8S4RYA1"/>
<organism evidence="2 3">
    <name type="scientific">Pararge aegeria aegeria</name>
    <dbReference type="NCBI Taxonomy" id="348720"/>
    <lineage>
        <taxon>Eukaryota</taxon>
        <taxon>Metazoa</taxon>
        <taxon>Ecdysozoa</taxon>
        <taxon>Arthropoda</taxon>
        <taxon>Hexapoda</taxon>
        <taxon>Insecta</taxon>
        <taxon>Pterygota</taxon>
        <taxon>Neoptera</taxon>
        <taxon>Endopterygota</taxon>
        <taxon>Lepidoptera</taxon>
        <taxon>Glossata</taxon>
        <taxon>Ditrysia</taxon>
        <taxon>Papilionoidea</taxon>
        <taxon>Nymphalidae</taxon>
        <taxon>Satyrinae</taxon>
        <taxon>Satyrini</taxon>
        <taxon>Parargina</taxon>
        <taxon>Pararge</taxon>
    </lineage>
</organism>
<feature type="region of interest" description="Disordered" evidence="1">
    <location>
        <begin position="78"/>
        <end position="101"/>
    </location>
</feature>
<evidence type="ECO:0000256" key="1">
    <source>
        <dbReference type="SAM" id="MobiDB-lite"/>
    </source>
</evidence>
<accession>A0A8S4RYA1</accession>
<evidence type="ECO:0000313" key="2">
    <source>
        <dbReference type="EMBL" id="CAH2242104.1"/>
    </source>
</evidence>
<comment type="caution">
    <text evidence="2">The sequence shown here is derived from an EMBL/GenBank/DDBJ whole genome shotgun (WGS) entry which is preliminary data.</text>
</comment>